<reference evidence="1" key="1">
    <citation type="journal article" date="2015" name="Nature">
        <title>Complex archaea that bridge the gap between prokaryotes and eukaryotes.</title>
        <authorList>
            <person name="Spang A."/>
            <person name="Saw J.H."/>
            <person name="Jorgensen S.L."/>
            <person name="Zaremba-Niedzwiedzka K."/>
            <person name="Martijn J."/>
            <person name="Lind A.E."/>
            <person name="van Eijk R."/>
            <person name="Schleper C."/>
            <person name="Guy L."/>
            <person name="Ettema T.J."/>
        </authorList>
    </citation>
    <scope>NUCLEOTIDE SEQUENCE</scope>
</reference>
<protein>
    <submittedName>
        <fullName evidence="1">Uncharacterized protein</fullName>
    </submittedName>
</protein>
<name>A0A0F9ET24_9ZZZZ</name>
<dbReference type="EMBL" id="LAZR01023805">
    <property type="protein sequence ID" value="KKL77258.1"/>
    <property type="molecule type" value="Genomic_DNA"/>
</dbReference>
<accession>A0A0F9ET24</accession>
<gene>
    <name evidence="1" type="ORF">LCGC14_2036720</name>
</gene>
<sequence>MIHRVTFYNVGRRHLNWATEIEDLTDDKILRNIIDNARLVSTNITLRLNDKKGTIYAGSRAIGKFIIQPRLTAAR</sequence>
<organism evidence="1">
    <name type="scientific">marine sediment metagenome</name>
    <dbReference type="NCBI Taxonomy" id="412755"/>
    <lineage>
        <taxon>unclassified sequences</taxon>
        <taxon>metagenomes</taxon>
        <taxon>ecological metagenomes</taxon>
    </lineage>
</organism>
<evidence type="ECO:0000313" key="1">
    <source>
        <dbReference type="EMBL" id="KKL77258.1"/>
    </source>
</evidence>
<dbReference type="AlphaFoldDB" id="A0A0F9ET24"/>
<proteinExistence type="predicted"/>
<comment type="caution">
    <text evidence="1">The sequence shown here is derived from an EMBL/GenBank/DDBJ whole genome shotgun (WGS) entry which is preliminary data.</text>
</comment>